<dbReference type="InterPro" id="IPR002123">
    <property type="entry name" value="Plipid/glycerol_acylTrfase"/>
</dbReference>
<feature type="domain" description="Phospholipid/glycerol acyltransferase" evidence="3">
    <location>
        <begin position="41"/>
        <end position="153"/>
    </location>
</feature>
<dbReference type="GO" id="GO:0003841">
    <property type="term" value="F:1-acylglycerol-3-phosphate O-acyltransferase activity"/>
    <property type="evidence" value="ECO:0007669"/>
    <property type="project" value="TreeGrafter"/>
</dbReference>
<evidence type="ECO:0000256" key="1">
    <source>
        <dbReference type="ARBA" id="ARBA00022679"/>
    </source>
</evidence>
<accession>A0A0W8FSJ4</accession>
<evidence type="ECO:0000259" key="3">
    <source>
        <dbReference type="SMART" id="SM00563"/>
    </source>
</evidence>
<gene>
    <name evidence="4" type="ORF">ASZ90_006332</name>
</gene>
<evidence type="ECO:0000313" key="4">
    <source>
        <dbReference type="EMBL" id="KUG23847.1"/>
    </source>
</evidence>
<dbReference type="PANTHER" id="PTHR10434:SF9">
    <property type="entry name" value="PHOSPHOLIPID_GLYCEROL ACYLTRANSFERASE DOMAIN-CONTAINING PROTEIN"/>
    <property type="match status" value="1"/>
</dbReference>
<comment type="caution">
    <text evidence="4">The sequence shown here is derived from an EMBL/GenBank/DDBJ whole genome shotgun (WGS) entry which is preliminary data.</text>
</comment>
<keyword evidence="2 4" id="KW-0012">Acyltransferase</keyword>
<protein>
    <submittedName>
        <fullName evidence="4">Acyltransferase family protein</fullName>
    </submittedName>
</protein>
<dbReference type="SMART" id="SM00563">
    <property type="entry name" value="PlsC"/>
    <property type="match status" value="1"/>
</dbReference>
<sequence>MHHTIFNTPIVKSFFRGISLALLKILGWKVSGRLPQKEKFVLIVAPHTSNWDLFYGIILAFALKLDAIYVAKKELFRGPFSLPMKWSGAIPVDRSSHTHFVEHMASQFENNKKFVLALAPEGTRHKKDCWKSGFYYIALKAHVPILLAFIDYERKTGGAGPLIYPTGDMEKDMEVIRNFYMTVKGRYPENASSVVIRAKS</sequence>
<dbReference type="EMBL" id="LNQE01000882">
    <property type="protein sequence ID" value="KUG23847.1"/>
    <property type="molecule type" value="Genomic_DNA"/>
</dbReference>
<dbReference type="AlphaFoldDB" id="A0A0W8FSJ4"/>
<dbReference type="Pfam" id="PF01553">
    <property type="entry name" value="Acyltransferase"/>
    <property type="match status" value="1"/>
</dbReference>
<evidence type="ECO:0000256" key="2">
    <source>
        <dbReference type="ARBA" id="ARBA00023315"/>
    </source>
</evidence>
<dbReference type="PANTHER" id="PTHR10434">
    <property type="entry name" value="1-ACYL-SN-GLYCEROL-3-PHOSPHATE ACYLTRANSFERASE"/>
    <property type="match status" value="1"/>
</dbReference>
<organism evidence="4">
    <name type="scientific">hydrocarbon metagenome</name>
    <dbReference type="NCBI Taxonomy" id="938273"/>
    <lineage>
        <taxon>unclassified sequences</taxon>
        <taxon>metagenomes</taxon>
        <taxon>ecological metagenomes</taxon>
    </lineage>
</organism>
<dbReference type="SUPFAM" id="SSF69593">
    <property type="entry name" value="Glycerol-3-phosphate (1)-acyltransferase"/>
    <property type="match status" value="1"/>
</dbReference>
<dbReference type="CDD" id="cd07988">
    <property type="entry name" value="LPLAT_ABO13168-like"/>
    <property type="match status" value="1"/>
</dbReference>
<reference evidence="4" key="1">
    <citation type="journal article" date="2015" name="Proc. Natl. Acad. Sci. U.S.A.">
        <title>Networks of energetic and metabolic interactions define dynamics in microbial communities.</title>
        <authorList>
            <person name="Embree M."/>
            <person name="Liu J.K."/>
            <person name="Al-Bassam M.M."/>
            <person name="Zengler K."/>
        </authorList>
    </citation>
    <scope>NUCLEOTIDE SEQUENCE</scope>
</reference>
<dbReference type="GO" id="GO:0006654">
    <property type="term" value="P:phosphatidic acid biosynthetic process"/>
    <property type="evidence" value="ECO:0007669"/>
    <property type="project" value="TreeGrafter"/>
</dbReference>
<name>A0A0W8FSJ4_9ZZZZ</name>
<keyword evidence="1 4" id="KW-0808">Transferase</keyword>
<proteinExistence type="predicted"/>